<comment type="caution">
    <text evidence="1">The sequence shown here is derived from an EMBL/GenBank/DDBJ whole genome shotgun (WGS) entry which is preliminary data.</text>
</comment>
<organism evidence="1 2">
    <name type="scientific">Phytophthora fragariaefolia</name>
    <dbReference type="NCBI Taxonomy" id="1490495"/>
    <lineage>
        <taxon>Eukaryota</taxon>
        <taxon>Sar</taxon>
        <taxon>Stramenopiles</taxon>
        <taxon>Oomycota</taxon>
        <taxon>Peronosporomycetes</taxon>
        <taxon>Peronosporales</taxon>
        <taxon>Peronosporaceae</taxon>
        <taxon>Phytophthora</taxon>
    </lineage>
</organism>
<protein>
    <submittedName>
        <fullName evidence="1">Unnamed protein product</fullName>
    </submittedName>
</protein>
<reference evidence="1" key="1">
    <citation type="submission" date="2023-04" db="EMBL/GenBank/DDBJ databases">
        <title>Phytophthora fragariaefolia NBRC 109709.</title>
        <authorList>
            <person name="Ichikawa N."/>
            <person name="Sato H."/>
            <person name="Tonouchi N."/>
        </authorList>
    </citation>
    <scope>NUCLEOTIDE SEQUENCE</scope>
    <source>
        <strain evidence="1">NBRC 109709</strain>
    </source>
</reference>
<gene>
    <name evidence="1" type="ORF">Pfra01_000306100</name>
</gene>
<proteinExistence type="predicted"/>
<evidence type="ECO:0000313" key="1">
    <source>
        <dbReference type="EMBL" id="GMF21900.1"/>
    </source>
</evidence>
<evidence type="ECO:0000313" key="2">
    <source>
        <dbReference type="Proteomes" id="UP001165121"/>
    </source>
</evidence>
<accession>A0A9W6TTB0</accession>
<dbReference type="AlphaFoldDB" id="A0A9W6TTB0"/>
<name>A0A9W6TTB0_9STRA</name>
<keyword evidence="2" id="KW-1185">Reference proteome</keyword>
<dbReference type="Proteomes" id="UP001165121">
    <property type="component" value="Unassembled WGS sequence"/>
</dbReference>
<sequence length="155" mass="16748">MGLDELKPGNTKRAKDTAINVFMVFVKWEQVEFDYVKRCIQQDATGKCFVSVLDLIGICSRTQTSSPVYSMPSPLRLSQRLSRPSLIDNLSEIPVGAAVTLTPATSLVEVLNHPDAFTALGAVASKPVAGGHVDTLTDLCVRWALGHLGDQDHGL</sequence>
<dbReference type="EMBL" id="BSXT01000240">
    <property type="protein sequence ID" value="GMF21900.1"/>
    <property type="molecule type" value="Genomic_DNA"/>
</dbReference>